<name>A0A4R1BLK6_9PROT</name>
<dbReference type="UniPathway" id="UPA00077">
    <property type="reaction ID" value="UER00156"/>
</dbReference>
<evidence type="ECO:0000259" key="10">
    <source>
        <dbReference type="PROSITE" id="PS50972"/>
    </source>
</evidence>
<evidence type="ECO:0000313" key="12">
    <source>
        <dbReference type="Proteomes" id="UP000295443"/>
    </source>
</evidence>
<dbReference type="GO" id="GO:0005829">
    <property type="term" value="C:cytosol"/>
    <property type="evidence" value="ECO:0007669"/>
    <property type="project" value="TreeGrafter"/>
</dbReference>
<organism evidence="11 12">
    <name type="scientific">Parasulfuritortus cantonensis</name>
    <dbReference type="NCBI Taxonomy" id="2528202"/>
    <lineage>
        <taxon>Bacteria</taxon>
        <taxon>Pseudomonadati</taxon>
        <taxon>Pseudomonadota</taxon>
        <taxon>Betaproteobacteria</taxon>
        <taxon>Nitrosomonadales</taxon>
        <taxon>Thiobacillaceae</taxon>
        <taxon>Parasulfuritortus</taxon>
    </lineage>
</organism>
<evidence type="ECO:0000256" key="1">
    <source>
        <dbReference type="ARBA" id="ARBA00000012"/>
    </source>
</evidence>
<keyword evidence="5 9" id="KW-0808">Transferase</keyword>
<proteinExistence type="inferred from homology"/>
<dbReference type="PROSITE" id="PS50972">
    <property type="entry name" value="PTERIN_BINDING"/>
    <property type="match status" value="1"/>
</dbReference>
<comment type="catalytic activity">
    <reaction evidence="1">
        <text>(7,8-dihydropterin-6-yl)methyl diphosphate + 4-aminobenzoate = 7,8-dihydropteroate + diphosphate</text>
        <dbReference type="Rhea" id="RHEA:19949"/>
        <dbReference type="ChEBI" id="CHEBI:17836"/>
        <dbReference type="ChEBI" id="CHEBI:17839"/>
        <dbReference type="ChEBI" id="CHEBI:33019"/>
        <dbReference type="ChEBI" id="CHEBI:72950"/>
        <dbReference type="EC" id="2.5.1.15"/>
    </reaction>
</comment>
<feature type="domain" description="Pterin-binding" evidence="10">
    <location>
        <begin position="24"/>
        <end position="275"/>
    </location>
</feature>
<dbReference type="GO" id="GO:0046656">
    <property type="term" value="P:folic acid biosynthetic process"/>
    <property type="evidence" value="ECO:0007669"/>
    <property type="project" value="UniProtKB-KW"/>
</dbReference>
<reference evidence="11 12" key="1">
    <citation type="submission" date="2019-03" db="EMBL/GenBank/DDBJ databases">
        <title>Genome sequence of Thiobacillaceae bacterium LSR1, a sulfur-oxidizing bacterium isolated from freshwater sediment.</title>
        <authorList>
            <person name="Li S."/>
        </authorList>
    </citation>
    <scope>NUCLEOTIDE SEQUENCE [LARGE SCALE GENOMIC DNA]</scope>
    <source>
        <strain evidence="11 12">LSR1</strain>
    </source>
</reference>
<dbReference type="PANTHER" id="PTHR20941:SF1">
    <property type="entry name" value="FOLIC ACID SYNTHESIS PROTEIN FOL1"/>
    <property type="match status" value="1"/>
</dbReference>
<keyword evidence="12" id="KW-1185">Reference proteome</keyword>
<comment type="caution">
    <text evidence="11">The sequence shown here is derived from an EMBL/GenBank/DDBJ whole genome shotgun (WGS) entry which is preliminary data.</text>
</comment>
<comment type="function">
    <text evidence="9">Catalyzes the condensation of para-aminobenzoate (pABA) with 6-hydroxymethyl-7,8-dihydropterin diphosphate (DHPt-PP) to form 7,8-dihydropteroate (H2Pte), the immediate precursor of folate derivatives.</text>
</comment>
<dbReference type="SUPFAM" id="SSF51717">
    <property type="entry name" value="Dihydropteroate synthetase-like"/>
    <property type="match status" value="1"/>
</dbReference>
<dbReference type="EMBL" id="SJZB01000012">
    <property type="protein sequence ID" value="TCJ18207.1"/>
    <property type="molecule type" value="Genomic_DNA"/>
</dbReference>
<dbReference type="Pfam" id="PF00809">
    <property type="entry name" value="Pterin_bind"/>
    <property type="match status" value="1"/>
</dbReference>
<protein>
    <recommendedName>
        <fullName evidence="4 9">Dihydropteroate synthase</fullName>
        <shortName evidence="9">DHPS</shortName>
        <ecNumber evidence="4 9">2.5.1.15</ecNumber>
    </recommendedName>
    <alternativeName>
        <fullName evidence="9">Dihydropteroate pyrophosphorylase</fullName>
    </alternativeName>
</protein>
<dbReference type="Gene3D" id="3.20.20.20">
    <property type="entry name" value="Dihydropteroate synthase-like"/>
    <property type="match status" value="1"/>
</dbReference>
<evidence type="ECO:0000256" key="4">
    <source>
        <dbReference type="ARBA" id="ARBA00012458"/>
    </source>
</evidence>
<evidence type="ECO:0000256" key="2">
    <source>
        <dbReference type="ARBA" id="ARBA00001946"/>
    </source>
</evidence>
<dbReference type="Proteomes" id="UP000295443">
    <property type="component" value="Unassembled WGS sequence"/>
</dbReference>
<dbReference type="InterPro" id="IPR011005">
    <property type="entry name" value="Dihydropteroate_synth-like_sf"/>
</dbReference>
<dbReference type="GO" id="GO:0004156">
    <property type="term" value="F:dihydropteroate synthase activity"/>
    <property type="evidence" value="ECO:0007669"/>
    <property type="project" value="UniProtKB-EC"/>
</dbReference>
<dbReference type="OrthoDB" id="9811744at2"/>
<evidence type="ECO:0000313" key="11">
    <source>
        <dbReference type="EMBL" id="TCJ18207.1"/>
    </source>
</evidence>
<dbReference type="PROSITE" id="PS00793">
    <property type="entry name" value="DHPS_2"/>
    <property type="match status" value="1"/>
</dbReference>
<evidence type="ECO:0000256" key="8">
    <source>
        <dbReference type="ARBA" id="ARBA00022909"/>
    </source>
</evidence>
<evidence type="ECO:0000256" key="9">
    <source>
        <dbReference type="RuleBase" id="RU361205"/>
    </source>
</evidence>
<dbReference type="PANTHER" id="PTHR20941">
    <property type="entry name" value="FOLATE SYNTHESIS PROTEINS"/>
    <property type="match status" value="1"/>
</dbReference>
<keyword evidence="6 9" id="KW-0479">Metal-binding</keyword>
<dbReference type="InterPro" id="IPR006390">
    <property type="entry name" value="DHP_synth_dom"/>
</dbReference>
<sequence>MRPGRPAGASLFPLTAMPIPADRPLVMGIVNVTPDSFSDGGRYLDHAAALDHAGALVAAGAAILDLGGESTRPGSLPVPVEAELARVLPVLQAVHDLGVPVSVDTMKPAVMRAAVAAGAAMINDVYGFRAEGAWEAVRDSDCALCIMHMQGEPRSMQVAPRYDDVVAEVEAFLADRIAAAEAAGIARARLWIDPGFGFGKSLEHNLALLRALPRLARLAPVLAGLSRKRMIGALTGREVPADRVAGSVAAALRAVENGAGIVRVHDVAETVDALKVWLASAGRA</sequence>
<dbReference type="NCBIfam" id="TIGR01496">
    <property type="entry name" value="DHPS"/>
    <property type="match status" value="1"/>
</dbReference>
<accession>A0A4R1BLK6</accession>
<keyword evidence="8 9" id="KW-0289">Folate biosynthesis</keyword>
<gene>
    <name evidence="11" type="primary">folP</name>
    <name evidence="11" type="ORF">EZJ19_02960</name>
</gene>
<dbReference type="PROSITE" id="PS00792">
    <property type="entry name" value="DHPS_1"/>
    <property type="match status" value="1"/>
</dbReference>
<evidence type="ECO:0000256" key="6">
    <source>
        <dbReference type="ARBA" id="ARBA00022723"/>
    </source>
</evidence>
<dbReference type="CDD" id="cd00739">
    <property type="entry name" value="DHPS"/>
    <property type="match status" value="1"/>
</dbReference>
<comment type="pathway">
    <text evidence="3 9">Cofactor biosynthesis; tetrahydrofolate biosynthesis; 7,8-dihydrofolate from 2-amino-4-hydroxy-6-hydroxymethyl-7,8-dihydropteridine diphosphate and 4-aminobenzoate: step 1/2.</text>
</comment>
<evidence type="ECO:0000256" key="5">
    <source>
        <dbReference type="ARBA" id="ARBA00022679"/>
    </source>
</evidence>
<keyword evidence="7 9" id="KW-0460">Magnesium</keyword>
<comment type="cofactor">
    <cofactor evidence="2 9">
        <name>Mg(2+)</name>
        <dbReference type="ChEBI" id="CHEBI:18420"/>
    </cofactor>
</comment>
<dbReference type="EC" id="2.5.1.15" evidence="4 9"/>
<dbReference type="AlphaFoldDB" id="A0A4R1BLK6"/>
<comment type="similarity">
    <text evidence="9">Belongs to the DHPS family.</text>
</comment>
<dbReference type="InterPro" id="IPR000489">
    <property type="entry name" value="Pterin-binding_dom"/>
</dbReference>
<evidence type="ECO:0000256" key="7">
    <source>
        <dbReference type="ARBA" id="ARBA00022842"/>
    </source>
</evidence>
<evidence type="ECO:0000256" key="3">
    <source>
        <dbReference type="ARBA" id="ARBA00004763"/>
    </source>
</evidence>
<dbReference type="GO" id="GO:0046654">
    <property type="term" value="P:tetrahydrofolate biosynthetic process"/>
    <property type="evidence" value="ECO:0007669"/>
    <property type="project" value="UniProtKB-UniPathway"/>
</dbReference>
<dbReference type="GO" id="GO:0046872">
    <property type="term" value="F:metal ion binding"/>
    <property type="evidence" value="ECO:0007669"/>
    <property type="project" value="UniProtKB-KW"/>
</dbReference>
<dbReference type="InterPro" id="IPR045031">
    <property type="entry name" value="DHP_synth-like"/>
</dbReference>